<reference evidence="5" key="1">
    <citation type="submission" date="2017-07" db="EMBL/GenBank/DDBJ databases">
        <title>Taro Niue Genome Assembly and Annotation.</title>
        <authorList>
            <person name="Atibalentja N."/>
            <person name="Keating K."/>
            <person name="Fields C.J."/>
        </authorList>
    </citation>
    <scope>NUCLEOTIDE SEQUENCE</scope>
    <source>
        <strain evidence="5">Niue_2</strain>
        <tissue evidence="5">Leaf</tissue>
    </source>
</reference>
<dbReference type="AlphaFoldDB" id="A0A843UY31"/>
<keyword evidence="3" id="KW-0732">Signal</keyword>
<feature type="compositionally biased region" description="Low complexity" evidence="2">
    <location>
        <begin position="356"/>
        <end position="365"/>
    </location>
</feature>
<feature type="region of interest" description="Disordered" evidence="2">
    <location>
        <begin position="465"/>
        <end position="537"/>
    </location>
</feature>
<keyword evidence="1" id="KW-0175">Coiled coil</keyword>
<protein>
    <recommendedName>
        <fullName evidence="4">Aminotransferase-like plant mobile domain-containing protein</fullName>
    </recommendedName>
</protein>
<gene>
    <name evidence="5" type="ORF">Taro_021100</name>
</gene>
<feature type="signal peptide" evidence="3">
    <location>
        <begin position="1"/>
        <end position="23"/>
    </location>
</feature>
<feature type="region of interest" description="Disordered" evidence="2">
    <location>
        <begin position="346"/>
        <end position="366"/>
    </location>
</feature>
<dbReference type="InterPro" id="IPR019557">
    <property type="entry name" value="AminoTfrase-like_pln_mobile"/>
</dbReference>
<proteinExistence type="predicted"/>
<evidence type="ECO:0000313" key="5">
    <source>
        <dbReference type="EMBL" id="MQL88535.1"/>
    </source>
</evidence>
<name>A0A843UY31_COLES</name>
<sequence length="537" mass="60025">MRARVSWTLILAVFLAFPPFQRERVEEMGFGEIFRIDRMRVDPALTQALRSRWDAEAAAFVLPWGHMIPSLEDVSRITGLRIYGRAESLGLYEAGKNAGESEDEYLERLVRVSRRALASEPGAQADLDLRRFLVLFLGRLLFATRGDAVHCRFLPLLENLGEVWAYLHLPALGRGDLTRPGLVPIAHCWDSRRDSSNLGDQLERLQEAIDSYPYLDPYLGESDEGQPWLVPARPYFGRSVWLHALNLVLPLHLFLSQRSFGLRQSAVEFPINNWEHRGKALKSDATTDDAYLQAYALKYGGKVYKGARHQIDVVGEVASLRALLYSAVQDREAAQRQTAELRRELERVRSTGAGGASSSRGAEGSPSLLEAQLTGAVLRAEEAQRHLQERRDELQREIQTVGGERDQLRIRVEAAEARVAEATRELVTLRVQRSPEDQEEVTRLRTELQAQQAVVRSLQEIMTAIGRSHSRSRSRASASRATGASVGRYLAGSSSRRRNEEEDRRRRGETSAQSGRGGGEMPPPPDRKEGSGESGGG</sequence>
<evidence type="ECO:0000259" key="4">
    <source>
        <dbReference type="Pfam" id="PF10536"/>
    </source>
</evidence>
<dbReference type="GO" id="GO:0010073">
    <property type="term" value="P:meristem maintenance"/>
    <property type="evidence" value="ECO:0007669"/>
    <property type="project" value="InterPro"/>
</dbReference>
<feature type="compositionally biased region" description="Low complexity" evidence="2">
    <location>
        <begin position="475"/>
        <end position="488"/>
    </location>
</feature>
<feature type="chain" id="PRO_5032661070" description="Aminotransferase-like plant mobile domain-containing protein" evidence="3">
    <location>
        <begin position="24"/>
        <end position="537"/>
    </location>
</feature>
<dbReference type="PANTHER" id="PTHR46033:SF8">
    <property type="entry name" value="PROTEIN MAINTENANCE OF MERISTEMS-LIKE"/>
    <property type="match status" value="1"/>
</dbReference>
<evidence type="ECO:0000313" key="6">
    <source>
        <dbReference type="Proteomes" id="UP000652761"/>
    </source>
</evidence>
<dbReference type="InterPro" id="IPR044824">
    <property type="entry name" value="MAIN-like"/>
</dbReference>
<evidence type="ECO:0000256" key="1">
    <source>
        <dbReference type="SAM" id="Coils"/>
    </source>
</evidence>
<comment type="caution">
    <text evidence="5">The sequence shown here is derived from an EMBL/GenBank/DDBJ whole genome shotgun (WGS) entry which is preliminary data.</text>
</comment>
<keyword evidence="6" id="KW-1185">Reference proteome</keyword>
<dbReference type="EMBL" id="NMUH01001066">
    <property type="protein sequence ID" value="MQL88535.1"/>
    <property type="molecule type" value="Genomic_DNA"/>
</dbReference>
<evidence type="ECO:0000256" key="2">
    <source>
        <dbReference type="SAM" id="MobiDB-lite"/>
    </source>
</evidence>
<dbReference type="PANTHER" id="PTHR46033">
    <property type="entry name" value="PROTEIN MAIN-LIKE 2"/>
    <property type="match status" value="1"/>
</dbReference>
<feature type="domain" description="Aminotransferase-like plant mobile" evidence="4">
    <location>
        <begin position="29"/>
        <end position="163"/>
    </location>
</feature>
<dbReference type="Proteomes" id="UP000652761">
    <property type="component" value="Unassembled WGS sequence"/>
</dbReference>
<feature type="coiled-coil region" evidence="1">
    <location>
        <begin position="377"/>
        <end position="432"/>
    </location>
</feature>
<accession>A0A843UY31</accession>
<organism evidence="5 6">
    <name type="scientific">Colocasia esculenta</name>
    <name type="common">Wild taro</name>
    <name type="synonym">Arum esculentum</name>
    <dbReference type="NCBI Taxonomy" id="4460"/>
    <lineage>
        <taxon>Eukaryota</taxon>
        <taxon>Viridiplantae</taxon>
        <taxon>Streptophyta</taxon>
        <taxon>Embryophyta</taxon>
        <taxon>Tracheophyta</taxon>
        <taxon>Spermatophyta</taxon>
        <taxon>Magnoliopsida</taxon>
        <taxon>Liliopsida</taxon>
        <taxon>Araceae</taxon>
        <taxon>Aroideae</taxon>
        <taxon>Colocasieae</taxon>
        <taxon>Colocasia</taxon>
    </lineage>
</organism>
<dbReference type="Pfam" id="PF10536">
    <property type="entry name" value="PMD"/>
    <property type="match status" value="1"/>
</dbReference>
<evidence type="ECO:0000256" key="3">
    <source>
        <dbReference type="SAM" id="SignalP"/>
    </source>
</evidence>
<feature type="compositionally biased region" description="Basic and acidic residues" evidence="2">
    <location>
        <begin position="497"/>
        <end position="509"/>
    </location>
</feature>